<evidence type="ECO:0000256" key="13">
    <source>
        <dbReference type="ARBA" id="ARBA00048077"/>
    </source>
</evidence>
<sequence precursor="true">MLLKIAKTTALIALTVSAFNITLNAKDFSAQAEKDRVALVKYFETKFQDPLKNRAEFFPYATDDELENGIAKGLKFQDFSEGSYSYNIDGKAQYEDLKEMPPYDFDVDTGKTLWNKAFANGKSFSTCFGTPDSFSKYPYFDNARNQVVTITQAVNECLTANGEKAWNTKKGDMAKLQAYMAQAAQDEGKITDVKIDSQAAADAYENGKEYYYTQRGYLKLNCAECHVGGSGKRVRNENLSPFLGQVSHFPVYRLKWKGVGTLERRLSGCIKDEGQVPPSDTSKDMKDLIFFMSYMSNGIKLDGPDVRK</sequence>
<evidence type="ECO:0000256" key="7">
    <source>
        <dbReference type="ARBA" id="ARBA00022723"/>
    </source>
</evidence>
<evidence type="ECO:0000256" key="12">
    <source>
        <dbReference type="ARBA" id="ARBA00025746"/>
    </source>
</evidence>
<feature type="chain" id="PRO_5003077933" description="L-cysteine S-thiosulfotransferase subunit SoxA" evidence="18">
    <location>
        <begin position="26"/>
        <end position="308"/>
    </location>
</feature>
<comment type="similarity">
    <text evidence="12">Belongs to the SoxA family.</text>
</comment>
<dbReference type="GO" id="GO:0016669">
    <property type="term" value="F:oxidoreductase activity, acting on a sulfur group of donors, cytochrome as acceptor"/>
    <property type="evidence" value="ECO:0007669"/>
    <property type="project" value="InterPro"/>
</dbReference>
<feature type="binding site" evidence="16">
    <location>
        <position position="265"/>
    </location>
    <ligand>
        <name>substrate</name>
    </ligand>
</feature>
<comment type="catalytic activity">
    <reaction evidence="14">
        <text>S-sulfanyl-L-cysteinyl-[SoxY protein] + thiosulfate + 2 Fe(III)-[cytochrome c] = S-(2-sulfodisulfanyl)-L-cysteinyl-[SoxY protein] + 2 Fe(II)-[cytochrome c] + 2 H(+)</text>
        <dbReference type="Rhea" id="RHEA:51224"/>
        <dbReference type="Rhea" id="RHEA-COMP:10350"/>
        <dbReference type="Rhea" id="RHEA-COMP:14399"/>
        <dbReference type="Rhea" id="RHEA-COMP:14689"/>
        <dbReference type="Rhea" id="RHEA-COMP:14690"/>
        <dbReference type="ChEBI" id="CHEBI:15378"/>
        <dbReference type="ChEBI" id="CHEBI:29033"/>
        <dbReference type="ChEBI" id="CHEBI:29034"/>
        <dbReference type="ChEBI" id="CHEBI:33542"/>
        <dbReference type="ChEBI" id="CHEBI:61963"/>
        <dbReference type="ChEBI" id="CHEBI:140664"/>
        <dbReference type="EC" id="2.8.5.2"/>
    </reaction>
</comment>
<evidence type="ECO:0000313" key="20">
    <source>
        <dbReference type="EMBL" id="ADG93467.1"/>
    </source>
</evidence>
<dbReference type="InterPro" id="IPR009056">
    <property type="entry name" value="Cyt_c-like_dom"/>
</dbReference>
<dbReference type="GO" id="GO:0020037">
    <property type="term" value="F:heme binding"/>
    <property type="evidence" value="ECO:0007669"/>
    <property type="project" value="InterPro"/>
</dbReference>
<feature type="domain" description="Cytochrome c" evidence="19">
    <location>
        <begin position="110"/>
        <end position="185"/>
    </location>
</feature>
<feature type="binding site" description="covalent" evidence="16">
    <location>
        <position position="222"/>
    </location>
    <ligand>
        <name>heme c</name>
        <dbReference type="ChEBI" id="CHEBI:61717"/>
        <label>2</label>
    </ligand>
</feature>
<protein>
    <recommendedName>
        <fullName evidence="3">L-cysteine S-thiosulfotransferase subunit SoxA</fullName>
        <ecNumber evidence="2">2.8.5.2</ecNumber>
    </recommendedName>
</protein>
<dbReference type="EMBL" id="CP001999">
    <property type="protein sequence ID" value="ADG93467.1"/>
    <property type="molecule type" value="Genomic_DNA"/>
</dbReference>
<gene>
    <name evidence="20" type="ordered locus">Arnit_1813</name>
</gene>
<evidence type="ECO:0000256" key="9">
    <source>
        <dbReference type="ARBA" id="ARBA00022764"/>
    </source>
</evidence>
<dbReference type="STRING" id="572480.Arnit_1813"/>
<evidence type="ECO:0000256" key="18">
    <source>
        <dbReference type="SAM" id="SignalP"/>
    </source>
</evidence>
<organism evidence="20 21">
    <name type="scientific">Arcobacter nitrofigilis (strain ATCC 33309 / DSM 7299 / CCUG 15893 / LMG 7604 / NCTC 12251 / CI)</name>
    <name type="common">Campylobacter nitrofigilis</name>
    <dbReference type="NCBI Taxonomy" id="572480"/>
    <lineage>
        <taxon>Bacteria</taxon>
        <taxon>Pseudomonadati</taxon>
        <taxon>Campylobacterota</taxon>
        <taxon>Epsilonproteobacteria</taxon>
        <taxon>Campylobacterales</taxon>
        <taxon>Arcobacteraceae</taxon>
        <taxon>Arcobacter</taxon>
    </lineage>
</organism>
<keyword evidence="9" id="KW-0574">Periplasm</keyword>
<dbReference type="PIRSF" id="PIRSF038455">
    <property type="entry name" value="SoxA"/>
    <property type="match status" value="1"/>
</dbReference>
<dbReference type="GO" id="GO:0042597">
    <property type="term" value="C:periplasmic space"/>
    <property type="evidence" value="ECO:0007669"/>
    <property type="project" value="UniProtKB-SubCell"/>
</dbReference>
<keyword evidence="8 18" id="KW-0732">Signal</keyword>
<dbReference type="GO" id="GO:0009055">
    <property type="term" value="F:electron transfer activity"/>
    <property type="evidence" value="ECO:0007669"/>
    <property type="project" value="InterPro"/>
</dbReference>
<dbReference type="OrthoDB" id="9808312at2"/>
<evidence type="ECO:0000256" key="14">
    <source>
        <dbReference type="ARBA" id="ARBA00048423"/>
    </source>
</evidence>
<dbReference type="GO" id="GO:0046872">
    <property type="term" value="F:metal ion binding"/>
    <property type="evidence" value="ECO:0007669"/>
    <property type="project" value="UniProtKB-KW"/>
</dbReference>
<feature type="signal peptide" evidence="18">
    <location>
        <begin position="1"/>
        <end position="25"/>
    </location>
</feature>
<dbReference type="AlphaFoldDB" id="D5V1N3"/>
<evidence type="ECO:0000256" key="10">
    <source>
        <dbReference type="ARBA" id="ARBA00022982"/>
    </source>
</evidence>
<feature type="binding site" description="covalent" evidence="16">
    <location>
        <position position="127"/>
    </location>
    <ligand>
        <name>heme c</name>
        <dbReference type="ChEBI" id="CHEBI:61717"/>
        <label>1</label>
    </ligand>
</feature>
<keyword evidence="6" id="KW-0808">Transferase</keyword>
<evidence type="ECO:0000256" key="1">
    <source>
        <dbReference type="ARBA" id="ARBA00004418"/>
    </source>
</evidence>
<keyword evidence="21" id="KW-1185">Reference proteome</keyword>
<evidence type="ECO:0000256" key="11">
    <source>
        <dbReference type="ARBA" id="ARBA00023004"/>
    </source>
</evidence>
<evidence type="ECO:0000256" key="5">
    <source>
        <dbReference type="ARBA" id="ARBA00022617"/>
    </source>
</evidence>
<dbReference type="eggNOG" id="COG3258">
    <property type="taxonomic scope" value="Bacteria"/>
</dbReference>
<dbReference type="Proteomes" id="UP000000939">
    <property type="component" value="Chromosome"/>
</dbReference>
<feature type="binding site" description="covalent" evidence="16">
    <location>
        <position position="225"/>
    </location>
    <ligand>
        <name>heme c</name>
        <dbReference type="ChEBI" id="CHEBI:61717"/>
        <label>2</label>
    </ligand>
</feature>
<comment type="catalytic activity">
    <reaction evidence="13">
        <text>L-cysteinyl-[SoxY protein] + thiosulfate + 2 Fe(III)-[cytochrome c] = S-sulfosulfanyl-L-cysteinyl-[SoxY protein] + 2 Fe(II)-[cytochrome c] + 2 H(+)</text>
        <dbReference type="Rhea" id="RHEA:56720"/>
        <dbReference type="Rhea" id="RHEA-COMP:10350"/>
        <dbReference type="Rhea" id="RHEA-COMP:14328"/>
        <dbReference type="Rhea" id="RHEA-COMP:14399"/>
        <dbReference type="Rhea" id="RHEA-COMP:14691"/>
        <dbReference type="ChEBI" id="CHEBI:15378"/>
        <dbReference type="ChEBI" id="CHEBI:29033"/>
        <dbReference type="ChEBI" id="CHEBI:29034"/>
        <dbReference type="ChEBI" id="CHEBI:29950"/>
        <dbReference type="ChEBI" id="CHEBI:33542"/>
        <dbReference type="ChEBI" id="CHEBI:139321"/>
        <dbReference type="EC" id="2.8.5.2"/>
    </reaction>
</comment>
<dbReference type="RefSeq" id="WP_013135612.1">
    <property type="nucleotide sequence ID" value="NC_014166.1"/>
</dbReference>
<feature type="active site" description="Cysteine persulfide intermediate" evidence="15">
    <location>
        <position position="269"/>
    </location>
</feature>
<feature type="domain" description="Cytochrome c" evidence="19">
    <location>
        <begin position="206"/>
        <end position="300"/>
    </location>
</feature>
<reference evidence="20 21" key="1">
    <citation type="journal article" date="2010" name="Stand. Genomic Sci.">
        <title>Complete genome sequence of Arcobacter nitrofigilis type strain (CI).</title>
        <authorList>
            <person name="Pati A."/>
            <person name="Gronow S."/>
            <person name="Lapidus A."/>
            <person name="Copeland A."/>
            <person name="Glavina Del Rio T."/>
            <person name="Nolan M."/>
            <person name="Lucas S."/>
            <person name="Tice H."/>
            <person name="Cheng J.F."/>
            <person name="Han C."/>
            <person name="Chertkov O."/>
            <person name="Bruce D."/>
            <person name="Tapia R."/>
            <person name="Goodwin L."/>
            <person name="Pitluck S."/>
            <person name="Liolios K."/>
            <person name="Ivanova N."/>
            <person name="Mavromatis K."/>
            <person name="Chen A."/>
            <person name="Palaniappan K."/>
            <person name="Land M."/>
            <person name="Hauser L."/>
            <person name="Chang Y.J."/>
            <person name="Jeffries C.D."/>
            <person name="Detter J.C."/>
            <person name="Rohde M."/>
            <person name="Goker M."/>
            <person name="Bristow J."/>
            <person name="Eisen J.A."/>
            <person name="Markowitz V."/>
            <person name="Hugenholtz P."/>
            <person name="Klenk H.P."/>
            <person name="Kyrpides N.C."/>
        </authorList>
    </citation>
    <scope>NUCLEOTIDE SEQUENCE [LARGE SCALE GENOMIC DNA]</scope>
    <source>
        <strain evidence="21">ATCC 33309 / DSM 7299 / CCUG 15893 / LMG 7604 / NCTC 12251 / CI</strain>
    </source>
</reference>
<evidence type="ECO:0000313" key="21">
    <source>
        <dbReference type="Proteomes" id="UP000000939"/>
    </source>
</evidence>
<keyword evidence="7 17" id="KW-0479">Metal-binding</keyword>
<feature type="binding site" description="axial binding residue" evidence="17">
    <location>
        <position position="226"/>
    </location>
    <ligand>
        <name>heme c</name>
        <dbReference type="ChEBI" id="CHEBI:61717"/>
        <label>2</label>
    </ligand>
    <ligandPart>
        <name>Fe</name>
        <dbReference type="ChEBI" id="CHEBI:18248"/>
    </ligandPart>
</feature>
<keyword evidence="10" id="KW-0249">Electron transport</keyword>
<dbReference type="EC" id="2.8.5.2" evidence="2"/>
<dbReference type="KEGG" id="ant:Arnit_1813"/>
<proteinExistence type="inferred from homology"/>
<evidence type="ECO:0000256" key="17">
    <source>
        <dbReference type="PIRSR" id="PIRSR038455-3"/>
    </source>
</evidence>
<keyword evidence="4" id="KW-0813">Transport</keyword>
<evidence type="ECO:0000256" key="4">
    <source>
        <dbReference type="ARBA" id="ARBA00022448"/>
    </source>
</evidence>
<evidence type="ECO:0000256" key="8">
    <source>
        <dbReference type="ARBA" id="ARBA00022729"/>
    </source>
</evidence>
<feature type="binding site" description="axial binding residue" evidence="17">
    <location>
        <position position="157"/>
    </location>
    <ligand>
        <name>heme c</name>
        <dbReference type="ChEBI" id="CHEBI:61717"/>
        <label>1</label>
    </ligand>
    <ligandPart>
        <name>Fe</name>
        <dbReference type="ChEBI" id="CHEBI:18248"/>
    </ligandPart>
</feature>
<evidence type="ECO:0000256" key="6">
    <source>
        <dbReference type="ARBA" id="ARBA00022679"/>
    </source>
</evidence>
<keyword evidence="11 17" id="KW-0408">Iron</keyword>
<keyword evidence="5 16" id="KW-0349">Heme</keyword>
<evidence type="ECO:0000256" key="3">
    <source>
        <dbReference type="ARBA" id="ARBA00019364"/>
    </source>
</evidence>
<evidence type="ECO:0000259" key="19">
    <source>
        <dbReference type="Pfam" id="PF21342"/>
    </source>
</evidence>
<evidence type="ECO:0000256" key="16">
    <source>
        <dbReference type="PIRSR" id="PIRSR038455-2"/>
    </source>
</evidence>
<dbReference type="GO" id="GO:0016740">
    <property type="term" value="F:transferase activity"/>
    <property type="evidence" value="ECO:0007669"/>
    <property type="project" value="UniProtKB-KW"/>
</dbReference>
<dbReference type="HOGENOM" id="CLU_079910_1_0_7"/>
<dbReference type="NCBIfam" id="TIGR04484">
    <property type="entry name" value="thiosulf_SoxA"/>
    <property type="match status" value="1"/>
</dbReference>
<accession>D5V1N3</accession>
<dbReference type="Gene3D" id="1.10.760.10">
    <property type="entry name" value="Cytochrome c-like domain"/>
    <property type="match status" value="2"/>
</dbReference>
<dbReference type="InterPro" id="IPR036909">
    <property type="entry name" value="Cyt_c-like_dom_sf"/>
</dbReference>
<dbReference type="InterPro" id="IPR025710">
    <property type="entry name" value="SoxA"/>
</dbReference>
<evidence type="ECO:0000256" key="15">
    <source>
        <dbReference type="PIRSR" id="PIRSR038455-1"/>
    </source>
</evidence>
<evidence type="ECO:0000256" key="2">
    <source>
        <dbReference type="ARBA" id="ARBA00012408"/>
    </source>
</evidence>
<dbReference type="GO" id="GO:0070069">
    <property type="term" value="C:cytochrome complex"/>
    <property type="evidence" value="ECO:0007669"/>
    <property type="project" value="InterPro"/>
</dbReference>
<feature type="binding site" description="axial binding residue" evidence="17">
    <location>
        <position position="269"/>
    </location>
    <ligand>
        <name>heme c</name>
        <dbReference type="ChEBI" id="CHEBI:61717"/>
        <label>2</label>
    </ligand>
    <ligandPart>
        <name>Fe</name>
        <dbReference type="ChEBI" id="CHEBI:18248"/>
    </ligandPart>
</feature>
<dbReference type="Pfam" id="PF21342">
    <property type="entry name" value="SoxA-TsdA_cyt-c"/>
    <property type="match status" value="2"/>
</dbReference>
<dbReference type="SUPFAM" id="SSF46626">
    <property type="entry name" value="Cytochrome c"/>
    <property type="match status" value="2"/>
</dbReference>
<dbReference type="GO" id="GO:0019417">
    <property type="term" value="P:sulfur oxidation"/>
    <property type="evidence" value="ECO:0007669"/>
    <property type="project" value="InterPro"/>
</dbReference>
<comment type="subcellular location">
    <subcellularLocation>
        <location evidence="1">Periplasm</location>
    </subcellularLocation>
</comment>
<comment type="cofactor">
    <cofactor evidence="16">
        <name>heme</name>
        <dbReference type="ChEBI" id="CHEBI:30413"/>
    </cofactor>
    <text evidence="16">Binds 2 heme groups per subunit.</text>
</comment>
<name>D5V1N3_ARCNC</name>